<feature type="domain" description="Response regulatory" evidence="7">
    <location>
        <begin position="1"/>
        <end position="116"/>
    </location>
</feature>
<proteinExistence type="predicted"/>
<evidence type="ECO:0000259" key="7">
    <source>
        <dbReference type="PROSITE" id="PS50110"/>
    </source>
</evidence>
<dbReference type="SMART" id="SM00448">
    <property type="entry name" value="REC"/>
    <property type="match status" value="1"/>
</dbReference>
<dbReference type="InterPro" id="IPR000792">
    <property type="entry name" value="Tscrpt_reg_LuxR_C"/>
</dbReference>
<sequence length="199" mass="21789">MIIADDHAIFRDGLKLLLGMQPEYQVVAECGTLDALLPLVQQHQPQLVLMDYNMPGGNALATLQHLRQRYPALRLVMLTAERGGQLLAQVQQAGADGLLLKEGSATDMLAALQRVLAGQRVISPAASALMQDSQVALTAREYQVLQLICQGWPHAGIAAHFSLSVRTVDKHRENLQRKLGASNAVQLINRARELRLFGD</sequence>
<dbReference type="PRINTS" id="PR00038">
    <property type="entry name" value="HTHLUXR"/>
</dbReference>
<dbReference type="PROSITE" id="PS50043">
    <property type="entry name" value="HTH_LUXR_2"/>
    <property type="match status" value="1"/>
</dbReference>
<feature type="modified residue" description="4-aspartylphosphate" evidence="5">
    <location>
        <position position="51"/>
    </location>
</feature>
<dbReference type="CDD" id="cd17535">
    <property type="entry name" value="REC_NarL-like"/>
    <property type="match status" value="1"/>
</dbReference>
<dbReference type="Pfam" id="PF00072">
    <property type="entry name" value="Response_reg"/>
    <property type="match status" value="1"/>
</dbReference>
<dbReference type="Pfam" id="PF00196">
    <property type="entry name" value="GerE"/>
    <property type="match status" value="1"/>
</dbReference>
<dbReference type="SUPFAM" id="SSF52172">
    <property type="entry name" value="CheY-like"/>
    <property type="match status" value="1"/>
</dbReference>
<gene>
    <name evidence="8" type="ORF">PQU95_02115</name>
</gene>
<keyword evidence="4" id="KW-0804">Transcription</keyword>
<dbReference type="PANTHER" id="PTHR43214:SF41">
    <property type="entry name" value="NITRATE_NITRITE RESPONSE REGULATOR PROTEIN NARP"/>
    <property type="match status" value="1"/>
</dbReference>
<dbReference type="Gene3D" id="3.40.50.2300">
    <property type="match status" value="1"/>
</dbReference>
<dbReference type="EMBL" id="JAQQLF010000002">
    <property type="protein sequence ID" value="MDC7716018.1"/>
    <property type="molecule type" value="Genomic_DNA"/>
</dbReference>
<keyword evidence="1 5" id="KW-0597">Phosphoprotein</keyword>
<protein>
    <submittedName>
        <fullName evidence="8">Response regulator transcription factor</fullName>
    </submittedName>
</protein>
<evidence type="ECO:0000256" key="4">
    <source>
        <dbReference type="ARBA" id="ARBA00023163"/>
    </source>
</evidence>
<organism evidence="8 9">
    <name type="scientific">Vogesella aquatica</name>
    <dbReference type="NCBI Taxonomy" id="2984206"/>
    <lineage>
        <taxon>Bacteria</taxon>
        <taxon>Pseudomonadati</taxon>
        <taxon>Pseudomonadota</taxon>
        <taxon>Betaproteobacteria</taxon>
        <taxon>Neisseriales</taxon>
        <taxon>Chromobacteriaceae</taxon>
        <taxon>Vogesella</taxon>
    </lineage>
</organism>
<comment type="caution">
    <text evidence="8">The sequence shown here is derived from an EMBL/GenBank/DDBJ whole genome shotgun (WGS) entry which is preliminary data.</text>
</comment>
<dbReference type="SUPFAM" id="SSF46894">
    <property type="entry name" value="C-terminal effector domain of the bipartite response regulators"/>
    <property type="match status" value="1"/>
</dbReference>
<dbReference type="InterPro" id="IPR016032">
    <property type="entry name" value="Sig_transdc_resp-reg_C-effctor"/>
</dbReference>
<evidence type="ECO:0000256" key="3">
    <source>
        <dbReference type="ARBA" id="ARBA00023125"/>
    </source>
</evidence>
<dbReference type="Proteomes" id="UP001219956">
    <property type="component" value="Unassembled WGS sequence"/>
</dbReference>
<keyword evidence="3" id="KW-0238">DNA-binding</keyword>
<dbReference type="InterPro" id="IPR039420">
    <property type="entry name" value="WalR-like"/>
</dbReference>
<reference evidence="8 9" key="1">
    <citation type="submission" date="2023-01" db="EMBL/GenBank/DDBJ databases">
        <title>Novel species of the genus Vogesella isolated from rivers.</title>
        <authorList>
            <person name="Lu H."/>
        </authorList>
    </citation>
    <scope>NUCLEOTIDE SEQUENCE [LARGE SCALE GENOMIC DNA]</scope>
    <source>
        <strain evidence="8 9">DC21W</strain>
    </source>
</reference>
<evidence type="ECO:0000256" key="2">
    <source>
        <dbReference type="ARBA" id="ARBA00023015"/>
    </source>
</evidence>
<evidence type="ECO:0000256" key="5">
    <source>
        <dbReference type="PROSITE-ProRule" id="PRU00169"/>
    </source>
</evidence>
<dbReference type="InterPro" id="IPR058245">
    <property type="entry name" value="NreC/VraR/RcsB-like_REC"/>
</dbReference>
<dbReference type="InterPro" id="IPR011006">
    <property type="entry name" value="CheY-like_superfamily"/>
</dbReference>
<accession>A0ABT5ITX4</accession>
<dbReference type="CDD" id="cd06170">
    <property type="entry name" value="LuxR_C_like"/>
    <property type="match status" value="1"/>
</dbReference>
<keyword evidence="2" id="KW-0805">Transcription regulation</keyword>
<dbReference type="InterPro" id="IPR001789">
    <property type="entry name" value="Sig_transdc_resp-reg_receiver"/>
</dbReference>
<evidence type="ECO:0000313" key="9">
    <source>
        <dbReference type="Proteomes" id="UP001219956"/>
    </source>
</evidence>
<name>A0ABT5ITX4_9NEIS</name>
<dbReference type="RefSeq" id="WP_272750468.1">
    <property type="nucleotide sequence ID" value="NZ_JAQQLF010000002.1"/>
</dbReference>
<evidence type="ECO:0000259" key="6">
    <source>
        <dbReference type="PROSITE" id="PS50043"/>
    </source>
</evidence>
<dbReference type="PANTHER" id="PTHR43214">
    <property type="entry name" value="TWO-COMPONENT RESPONSE REGULATOR"/>
    <property type="match status" value="1"/>
</dbReference>
<feature type="domain" description="HTH luxR-type" evidence="6">
    <location>
        <begin position="130"/>
        <end position="195"/>
    </location>
</feature>
<dbReference type="PROSITE" id="PS50110">
    <property type="entry name" value="RESPONSE_REGULATORY"/>
    <property type="match status" value="1"/>
</dbReference>
<evidence type="ECO:0000313" key="8">
    <source>
        <dbReference type="EMBL" id="MDC7716018.1"/>
    </source>
</evidence>
<evidence type="ECO:0000256" key="1">
    <source>
        <dbReference type="ARBA" id="ARBA00022553"/>
    </source>
</evidence>
<keyword evidence="9" id="KW-1185">Reference proteome</keyword>
<dbReference type="SMART" id="SM00421">
    <property type="entry name" value="HTH_LUXR"/>
    <property type="match status" value="1"/>
</dbReference>